<organism evidence="2 3">
    <name type="scientific">Mytilus edulis</name>
    <name type="common">Blue mussel</name>
    <dbReference type="NCBI Taxonomy" id="6550"/>
    <lineage>
        <taxon>Eukaryota</taxon>
        <taxon>Metazoa</taxon>
        <taxon>Spiralia</taxon>
        <taxon>Lophotrochozoa</taxon>
        <taxon>Mollusca</taxon>
        <taxon>Bivalvia</taxon>
        <taxon>Autobranchia</taxon>
        <taxon>Pteriomorphia</taxon>
        <taxon>Mytilida</taxon>
        <taxon>Mytiloidea</taxon>
        <taxon>Mytilidae</taxon>
        <taxon>Mytilinae</taxon>
        <taxon>Mytilus</taxon>
    </lineage>
</organism>
<keyword evidence="3" id="KW-1185">Reference proteome</keyword>
<evidence type="ECO:0000256" key="1">
    <source>
        <dbReference type="SAM" id="MobiDB-lite"/>
    </source>
</evidence>
<dbReference type="AlphaFoldDB" id="A0A8S3PSX5"/>
<proteinExistence type="predicted"/>
<dbReference type="OrthoDB" id="10610592at2759"/>
<feature type="region of interest" description="Disordered" evidence="1">
    <location>
        <begin position="146"/>
        <end position="165"/>
    </location>
</feature>
<sequence length="187" mass="22449">MNSPKDNIRHLEETRQLNKRIQELEINNINHRITALETSHQNIGYIQQQYRPPYYIRPPEHPWYYHRPTSIQQPFGFQHPTYVRPPPPIYIHVPTYGQNTALHQSTPQNGRFPPVITKPKYAHHQYQDQNNRNNRFHQIIHKTNDQNVSKESHTQRPATNWTTAFPPKTNFLRRLSELHTRMLQVTR</sequence>
<gene>
    <name evidence="2" type="ORF">MEDL_2652</name>
</gene>
<dbReference type="Proteomes" id="UP000683360">
    <property type="component" value="Unassembled WGS sequence"/>
</dbReference>
<name>A0A8S3PSX5_MYTED</name>
<evidence type="ECO:0000313" key="2">
    <source>
        <dbReference type="EMBL" id="CAG2187166.1"/>
    </source>
</evidence>
<protein>
    <submittedName>
        <fullName evidence="2">Uncharacterized protein</fullName>
    </submittedName>
</protein>
<evidence type="ECO:0000313" key="3">
    <source>
        <dbReference type="Proteomes" id="UP000683360"/>
    </source>
</evidence>
<dbReference type="EMBL" id="CAJPWZ010000156">
    <property type="protein sequence ID" value="CAG2187166.1"/>
    <property type="molecule type" value="Genomic_DNA"/>
</dbReference>
<reference evidence="2" key="1">
    <citation type="submission" date="2021-03" db="EMBL/GenBank/DDBJ databases">
        <authorList>
            <person name="Bekaert M."/>
        </authorList>
    </citation>
    <scope>NUCLEOTIDE SEQUENCE</scope>
</reference>
<comment type="caution">
    <text evidence="2">The sequence shown here is derived from an EMBL/GenBank/DDBJ whole genome shotgun (WGS) entry which is preliminary data.</text>
</comment>
<accession>A0A8S3PSX5</accession>